<gene>
    <name evidence="3" type="ORF">EXE63_00915</name>
</gene>
<dbReference type="KEGG" id="mfre:EXE63_00915"/>
<accession>A0A6H0RXJ5</accession>
<evidence type="ECO:0000259" key="1">
    <source>
        <dbReference type="Pfam" id="PF20466"/>
    </source>
</evidence>
<dbReference type="Pfam" id="PF20466">
    <property type="entry name" value="MmeI_TRD"/>
    <property type="match status" value="1"/>
</dbReference>
<dbReference type="Pfam" id="PF20467">
    <property type="entry name" value="MmeI_C"/>
    <property type="match status" value="1"/>
</dbReference>
<sequence length="244" mass="28059">MDDPIAAKYVRRYVGARELLHDTMRHCLWLRDADDEDLERSPVLKERVAAARQFRSKSRAASTRDAASTAHEFRQVSQPDAAYLCIPRHISENYPYFLAQRYGADVICSDANFLSPDPDGFIFAAISSTMFMTWQRTVGGRIKSDLRFNKLLAWNTFPLPTINDDRRKLIISAGAEVLTVRAQLTNMALADMYDPVSFPEDLRQAHLRLDHIVDEVFGVKDPDIPELDRQDVLFSHYRRLTKRL</sequence>
<organism evidence="3 4">
    <name type="scientific">Mycolicibacterium frederiksbergense</name>
    <dbReference type="NCBI Taxonomy" id="117567"/>
    <lineage>
        <taxon>Bacteria</taxon>
        <taxon>Bacillati</taxon>
        <taxon>Actinomycetota</taxon>
        <taxon>Actinomycetes</taxon>
        <taxon>Mycobacteriales</taxon>
        <taxon>Mycobacteriaceae</taxon>
        <taxon>Mycolicibacterium</taxon>
    </lineage>
</organism>
<feature type="domain" description="MmeI-like C-terminal" evidence="2">
    <location>
        <begin position="163"/>
        <end position="244"/>
    </location>
</feature>
<name>A0A6H0RXJ5_9MYCO</name>
<dbReference type="AlphaFoldDB" id="A0A6H0RXJ5"/>
<dbReference type="InterPro" id="IPR046820">
    <property type="entry name" value="MmeI_TRD"/>
</dbReference>
<protein>
    <submittedName>
        <fullName evidence="3">Uncharacterized protein</fullName>
    </submittedName>
</protein>
<reference evidence="3 4" key="1">
    <citation type="submission" date="2019-04" db="EMBL/GenBank/DDBJ databases">
        <title>Draft, Whole-Genome Sequence of the Anthracene-degrading Mycobacterium frederiksbergense LB501T, Isolated from a Polycyclic Aromatic Hydrocarbon (PAH)-Contaminated Soil.</title>
        <authorList>
            <person name="Augelletti F."/>
        </authorList>
    </citation>
    <scope>NUCLEOTIDE SEQUENCE [LARGE SCALE GENOMIC DNA]</scope>
    <source>
        <strain evidence="3 4">LB 501T</strain>
        <plasmid evidence="3 4">unnamed1</plasmid>
    </source>
</reference>
<dbReference type="Proteomes" id="UP000501849">
    <property type="component" value="Plasmid unnamed1"/>
</dbReference>
<dbReference type="EMBL" id="CP038797">
    <property type="protein sequence ID" value="QIV79636.1"/>
    <property type="molecule type" value="Genomic_DNA"/>
</dbReference>
<evidence type="ECO:0000313" key="3">
    <source>
        <dbReference type="EMBL" id="QIV79636.1"/>
    </source>
</evidence>
<keyword evidence="4" id="KW-1185">Reference proteome</keyword>
<geneLocation type="plasmid" evidence="3 4">
    <name>unnamed1</name>
</geneLocation>
<feature type="domain" description="MmeI-like target recognition" evidence="1">
    <location>
        <begin position="3"/>
        <end position="162"/>
    </location>
</feature>
<evidence type="ECO:0000313" key="4">
    <source>
        <dbReference type="Proteomes" id="UP000501849"/>
    </source>
</evidence>
<dbReference type="InterPro" id="IPR046818">
    <property type="entry name" value="MmeI_C"/>
</dbReference>
<keyword evidence="3" id="KW-0614">Plasmid</keyword>
<evidence type="ECO:0000259" key="2">
    <source>
        <dbReference type="Pfam" id="PF20467"/>
    </source>
</evidence>
<proteinExistence type="predicted"/>